<dbReference type="Gene3D" id="3.40.50.1240">
    <property type="entry name" value="Phosphoglycerate mutase-like"/>
    <property type="match status" value="1"/>
</dbReference>
<dbReference type="SMART" id="SM00855">
    <property type="entry name" value="PGAM"/>
    <property type="match status" value="1"/>
</dbReference>
<protein>
    <submittedName>
        <fullName evidence="1">Histidine phosphatase family protein</fullName>
    </submittedName>
</protein>
<evidence type="ECO:0000313" key="2">
    <source>
        <dbReference type="Proteomes" id="UP001596483"/>
    </source>
</evidence>
<dbReference type="InterPro" id="IPR029033">
    <property type="entry name" value="His_PPase_superfam"/>
</dbReference>
<gene>
    <name evidence="1" type="ORF">ACFQQH_15295</name>
</gene>
<organism evidence="1 2">
    <name type="scientific">Bhargavaea changchunensis</name>
    <dbReference type="NCBI Taxonomy" id="2134037"/>
    <lineage>
        <taxon>Bacteria</taxon>
        <taxon>Bacillati</taxon>
        <taxon>Bacillota</taxon>
        <taxon>Bacilli</taxon>
        <taxon>Bacillales</taxon>
        <taxon>Caryophanaceae</taxon>
        <taxon>Bhargavaea</taxon>
    </lineage>
</organism>
<dbReference type="Pfam" id="PF00300">
    <property type="entry name" value="His_Phos_1"/>
    <property type="match status" value="1"/>
</dbReference>
<dbReference type="CDD" id="cd07040">
    <property type="entry name" value="HP"/>
    <property type="match status" value="1"/>
</dbReference>
<dbReference type="RefSeq" id="WP_157294681.1">
    <property type="nucleotide sequence ID" value="NZ_JBHTCT010000037.1"/>
</dbReference>
<dbReference type="PANTHER" id="PTHR48100:SF1">
    <property type="entry name" value="HISTIDINE PHOSPHATASE FAMILY PROTEIN-RELATED"/>
    <property type="match status" value="1"/>
</dbReference>
<proteinExistence type="predicted"/>
<name>A0ABW2NMD3_9BACL</name>
<accession>A0ABW2NMD3</accession>
<dbReference type="Proteomes" id="UP001596483">
    <property type="component" value="Unassembled WGS sequence"/>
</dbReference>
<evidence type="ECO:0000313" key="1">
    <source>
        <dbReference type="EMBL" id="MFC7366493.1"/>
    </source>
</evidence>
<dbReference type="InterPro" id="IPR013078">
    <property type="entry name" value="His_Pase_superF_clade-1"/>
</dbReference>
<keyword evidence="2" id="KW-1185">Reference proteome</keyword>
<dbReference type="SUPFAM" id="SSF53254">
    <property type="entry name" value="Phosphoglycerate mutase-like"/>
    <property type="match status" value="1"/>
</dbReference>
<sequence length="192" mass="22267">MELIFIRHGQGEHTMDMPKSLQHCDPALTSLGRDQARLLKDQFLLNEKDIIIISPTRRTLETALIFCGNSNCRMVVSPLVSPRMFPIHPHKKTLPCDRILELDRIKNEYPDLEYDDKGNSMELWEIGINTMDERTFEILARGFLSKCKTVDNGRVFIVSHDGTITSYHQLITGGILSREDFPKETEWIQFRY</sequence>
<dbReference type="EMBL" id="JBHTCT010000037">
    <property type="protein sequence ID" value="MFC7366493.1"/>
    <property type="molecule type" value="Genomic_DNA"/>
</dbReference>
<dbReference type="InterPro" id="IPR050275">
    <property type="entry name" value="PGM_Phosphatase"/>
</dbReference>
<reference evidence="2" key="1">
    <citation type="journal article" date="2019" name="Int. J. Syst. Evol. Microbiol.">
        <title>The Global Catalogue of Microorganisms (GCM) 10K type strain sequencing project: providing services to taxonomists for standard genome sequencing and annotation.</title>
        <authorList>
            <consortium name="The Broad Institute Genomics Platform"/>
            <consortium name="The Broad Institute Genome Sequencing Center for Infectious Disease"/>
            <person name="Wu L."/>
            <person name="Ma J."/>
        </authorList>
    </citation>
    <scope>NUCLEOTIDE SEQUENCE [LARGE SCALE GENOMIC DNA]</scope>
    <source>
        <strain evidence="2">JCM 4738</strain>
    </source>
</reference>
<comment type="caution">
    <text evidence="1">The sequence shown here is derived from an EMBL/GenBank/DDBJ whole genome shotgun (WGS) entry which is preliminary data.</text>
</comment>
<dbReference type="PANTHER" id="PTHR48100">
    <property type="entry name" value="BROAD-SPECIFICITY PHOSPHATASE YOR283W-RELATED"/>
    <property type="match status" value="1"/>
</dbReference>